<dbReference type="Proteomes" id="UP000557307">
    <property type="component" value="Unassembled WGS sequence"/>
</dbReference>
<evidence type="ECO:0000256" key="1">
    <source>
        <dbReference type="SAM" id="SignalP"/>
    </source>
</evidence>
<dbReference type="AlphaFoldDB" id="A0A840U066"/>
<name>A0A840U066_9BACT</name>
<protein>
    <submittedName>
        <fullName evidence="2">Uncharacterized protein</fullName>
    </submittedName>
</protein>
<proteinExistence type="predicted"/>
<comment type="caution">
    <text evidence="2">The sequence shown here is derived from an EMBL/GenBank/DDBJ whole genome shotgun (WGS) entry which is preliminary data.</text>
</comment>
<dbReference type="EMBL" id="JACHGF010000014">
    <property type="protein sequence ID" value="MBB5287167.1"/>
    <property type="molecule type" value="Genomic_DNA"/>
</dbReference>
<gene>
    <name evidence="2" type="ORF">HNQ92_005329</name>
</gene>
<accession>A0A840U066</accession>
<organism evidence="2 3">
    <name type="scientific">Rhabdobacter roseus</name>
    <dbReference type="NCBI Taxonomy" id="1655419"/>
    <lineage>
        <taxon>Bacteria</taxon>
        <taxon>Pseudomonadati</taxon>
        <taxon>Bacteroidota</taxon>
        <taxon>Cytophagia</taxon>
        <taxon>Cytophagales</taxon>
        <taxon>Cytophagaceae</taxon>
        <taxon>Rhabdobacter</taxon>
    </lineage>
</organism>
<feature type="signal peptide" evidence="1">
    <location>
        <begin position="1"/>
        <end position="33"/>
    </location>
</feature>
<dbReference type="RefSeq" id="WP_184178998.1">
    <property type="nucleotide sequence ID" value="NZ_JACHGF010000014.1"/>
</dbReference>
<evidence type="ECO:0000313" key="2">
    <source>
        <dbReference type="EMBL" id="MBB5287167.1"/>
    </source>
</evidence>
<keyword evidence="3" id="KW-1185">Reference proteome</keyword>
<sequence length="247" mass="28047">MKTYFTTPRLPQASRRCYFALLVISVLSLPAHGSLAQAPARTPATDSTQGYWRLKTNAATRSTHVQFFGADHHLLYEETLPEKWVKLNRKNQRQFDRLLADLQAHRYLASRLKTEALPAPPPAAPARSDGAGAASDATTKYQVNAHVDQTGKLYLAVNSPERLRYIIKLVDERGTLLYEEAANHAQYRRRMDVSALNKYRVIIFIDKKRHVYEVDRQLTQDSFRLQPLPVLPPREVPAPPADGHLLQ</sequence>
<reference evidence="2 3" key="1">
    <citation type="submission" date="2020-08" db="EMBL/GenBank/DDBJ databases">
        <title>Genomic Encyclopedia of Type Strains, Phase IV (KMG-IV): sequencing the most valuable type-strain genomes for metagenomic binning, comparative biology and taxonomic classification.</title>
        <authorList>
            <person name="Goeker M."/>
        </authorList>
    </citation>
    <scope>NUCLEOTIDE SEQUENCE [LARGE SCALE GENOMIC DNA]</scope>
    <source>
        <strain evidence="2 3">DSM 105074</strain>
    </source>
</reference>
<feature type="chain" id="PRO_5033000079" evidence="1">
    <location>
        <begin position="34"/>
        <end position="247"/>
    </location>
</feature>
<keyword evidence="1" id="KW-0732">Signal</keyword>
<evidence type="ECO:0000313" key="3">
    <source>
        <dbReference type="Proteomes" id="UP000557307"/>
    </source>
</evidence>